<dbReference type="InterPro" id="IPR029149">
    <property type="entry name" value="Creatin/AminoP/Spt16_N"/>
</dbReference>
<organism evidence="2 3">
    <name type="scientific">Marinobacter nauticus</name>
    <name type="common">Marinobacter hydrocarbonoclasticus</name>
    <name type="synonym">Marinobacter aquaeolei</name>
    <dbReference type="NCBI Taxonomy" id="2743"/>
    <lineage>
        <taxon>Bacteria</taxon>
        <taxon>Pseudomonadati</taxon>
        <taxon>Pseudomonadota</taxon>
        <taxon>Gammaproteobacteria</taxon>
        <taxon>Pseudomonadales</taxon>
        <taxon>Marinobacteraceae</taxon>
        <taxon>Marinobacter</taxon>
    </lineage>
</organism>
<dbReference type="AlphaFoldDB" id="A0A3B8WHI5"/>
<dbReference type="Proteomes" id="UP000261325">
    <property type="component" value="Unassembled WGS sequence"/>
</dbReference>
<gene>
    <name evidence="2" type="ORF">DCF82_04535</name>
</gene>
<dbReference type="Gene3D" id="3.40.350.10">
    <property type="entry name" value="Creatinase/prolidase N-terminal domain"/>
    <property type="match status" value="1"/>
</dbReference>
<feature type="non-terminal residue" evidence="2">
    <location>
        <position position="200"/>
    </location>
</feature>
<dbReference type="SUPFAM" id="SSF55920">
    <property type="entry name" value="Creatinase/aminopeptidase"/>
    <property type="match status" value="1"/>
</dbReference>
<reference evidence="2 3" key="1">
    <citation type="journal article" date="2018" name="Nat. Biotechnol.">
        <title>A standardized bacterial taxonomy based on genome phylogeny substantially revises the tree of life.</title>
        <authorList>
            <person name="Parks D.H."/>
            <person name="Chuvochina M."/>
            <person name="Waite D.W."/>
            <person name="Rinke C."/>
            <person name="Skarshewski A."/>
            <person name="Chaumeil P.A."/>
            <person name="Hugenholtz P."/>
        </authorList>
    </citation>
    <scope>NUCLEOTIDE SEQUENCE [LARGE SCALE GENOMIC DNA]</scope>
    <source>
        <strain evidence="2">UBA9049</strain>
    </source>
</reference>
<comment type="caution">
    <text evidence="2">The sequence shown here is derived from an EMBL/GenBank/DDBJ whole genome shotgun (WGS) entry which is preliminary data.</text>
</comment>
<proteinExistence type="predicted"/>
<dbReference type="Pfam" id="PF21216">
    <property type="entry name" value="PepQ_N"/>
    <property type="match status" value="1"/>
</dbReference>
<dbReference type="InterPro" id="IPR036005">
    <property type="entry name" value="Creatinase/aminopeptidase-like"/>
</dbReference>
<name>A0A3B8WHI5_MARNT</name>
<evidence type="ECO:0000259" key="1">
    <source>
        <dbReference type="Pfam" id="PF21216"/>
    </source>
</evidence>
<dbReference type="EMBL" id="DLYI01000053">
    <property type="protein sequence ID" value="HAC27068.1"/>
    <property type="molecule type" value="Genomic_DNA"/>
</dbReference>
<dbReference type="InterPro" id="IPR048819">
    <property type="entry name" value="PepQ_N"/>
</dbReference>
<evidence type="ECO:0000313" key="2">
    <source>
        <dbReference type="EMBL" id="HAC27068.1"/>
    </source>
</evidence>
<protein>
    <submittedName>
        <fullName evidence="2">Xaa-Pro dipeptidase</fullName>
    </submittedName>
</protein>
<accession>A0A3B8WHI5</accession>
<dbReference type="Gene3D" id="3.90.230.10">
    <property type="entry name" value="Creatinase/methionine aminopeptidase superfamily"/>
    <property type="match status" value="1"/>
</dbReference>
<sequence>MPNHDILDLQPAHIRELQNRYERAMADHGYDSLLIASGAAPYRYRDDQAYVFQGFGPFLHWTGLAGQEHSWLLVRPGQKPVLWLYQPVDFWHANPVMAEEPWLEVVDVRSRQQSGAPELDSPGRLVVIGDPLVLDGVPGDHNPAALVAAVEEARVRKTPYEIECLAHANRIALAGHRAAREAFLAGDSEFGISLAYQQAT</sequence>
<feature type="domain" description="Xaa-Pro dipeptidase N-terminal" evidence="1">
    <location>
        <begin position="11"/>
        <end position="130"/>
    </location>
</feature>
<evidence type="ECO:0000313" key="3">
    <source>
        <dbReference type="Proteomes" id="UP000261325"/>
    </source>
</evidence>